<dbReference type="RefSeq" id="WP_249229176.1">
    <property type="nucleotide sequence ID" value="NZ_JAKPBZ010000113.1"/>
</dbReference>
<proteinExistence type="inferred from homology"/>
<sequence length="88" mass="10320">MARTITIDLGDELRHYVESLVESGDYRTQSEVIREAIRMLREKQAESDLQKLRNLIADGLNSGEPQEWNRDEFLQKVRDKVQTSTKRN</sequence>
<dbReference type="InterPro" id="IPR022789">
    <property type="entry name" value="ParD"/>
</dbReference>
<keyword evidence="3" id="KW-1277">Toxin-antitoxin system</keyword>
<dbReference type="PANTHER" id="PTHR36582:SF2">
    <property type="entry name" value="ANTITOXIN PARD"/>
    <property type="match status" value="1"/>
</dbReference>
<reference evidence="5 6" key="1">
    <citation type="submission" date="2022-02" db="EMBL/GenBank/DDBJ databases">
        <title>Description of Brenneria tiliae sp. nov. isolated from symptomatic Tilia x moltkei and Tilia x europaea trees in the UK.</title>
        <authorList>
            <person name="Kile H."/>
        </authorList>
    </citation>
    <scope>NUCLEOTIDE SEQUENCE [LARGE SCALE GENOMIC DNA]</scope>
    <source>
        <strain evidence="5 6">MC1SB4.1</strain>
    </source>
</reference>
<dbReference type="SUPFAM" id="SSF47598">
    <property type="entry name" value="Ribbon-helix-helix"/>
    <property type="match status" value="1"/>
</dbReference>
<comment type="function">
    <text evidence="4">Antitoxin component of a type II toxin-antitoxin (TA) system. Neutralizes the effect of toxin ParE.</text>
</comment>
<dbReference type="Proteomes" id="UP001203069">
    <property type="component" value="Unassembled WGS sequence"/>
</dbReference>
<organism evidence="5 6">
    <name type="scientific">Brenneria tiliae</name>
    <dbReference type="NCBI Taxonomy" id="2914984"/>
    <lineage>
        <taxon>Bacteria</taxon>
        <taxon>Pseudomonadati</taxon>
        <taxon>Pseudomonadota</taxon>
        <taxon>Gammaproteobacteria</taxon>
        <taxon>Enterobacterales</taxon>
        <taxon>Pectobacteriaceae</taxon>
        <taxon>Brenneria</taxon>
    </lineage>
</organism>
<dbReference type="InterPro" id="IPR038296">
    <property type="entry name" value="ParD_sf"/>
</dbReference>
<evidence type="ECO:0000313" key="5">
    <source>
        <dbReference type="EMBL" id="MCL2893996.1"/>
    </source>
</evidence>
<evidence type="ECO:0000256" key="1">
    <source>
        <dbReference type="ARBA" id="ARBA00008580"/>
    </source>
</evidence>
<dbReference type="CDD" id="cd22231">
    <property type="entry name" value="RHH_NikR_HicB-like"/>
    <property type="match status" value="1"/>
</dbReference>
<comment type="similarity">
    <text evidence="1">Belongs to the ParD antitoxin family.</text>
</comment>
<dbReference type="PANTHER" id="PTHR36582">
    <property type="entry name" value="ANTITOXIN PARD"/>
    <property type="match status" value="1"/>
</dbReference>
<protein>
    <recommendedName>
        <fullName evidence="2">Antitoxin ParD</fullName>
    </recommendedName>
</protein>
<accession>A0ABT0MVX5</accession>
<name>A0ABT0MVX5_9GAMM</name>
<dbReference type="InterPro" id="IPR010985">
    <property type="entry name" value="Ribbon_hlx_hlx"/>
</dbReference>
<evidence type="ECO:0000256" key="4">
    <source>
        <dbReference type="ARBA" id="ARBA00037106"/>
    </source>
</evidence>
<keyword evidence="6" id="KW-1185">Reference proteome</keyword>
<dbReference type="NCBIfam" id="TIGR02606">
    <property type="entry name" value="antidote_CC2985"/>
    <property type="match status" value="1"/>
</dbReference>
<gene>
    <name evidence="5" type="ORF">MFP26_15000</name>
</gene>
<evidence type="ECO:0000256" key="3">
    <source>
        <dbReference type="ARBA" id="ARBA00022649"/>
    </source>
</evidence>
<comment type="caution">
    <text evidence="5">The sequence shown here is derived from an EMBL/GenBank/DDBJ whole genome shotgun (WGS) entry which is preliminary data.</text>
</comment>
<dbReference type="Pfam" id="PF03693">
    <property type="entry name" value="ParD_antitoxin"/>
    <property type="match status" value="1"/>
</dbReference>
<dbReference type="EMBL" id="JAKPBZ010000113">
    <property type="protein sequence ID" value="MCL2893996.1"/>
    <property type="molecule type" value="Genomic_DNA"/>
</dbReference>
<evidence type="ECO:0000256" key="2">
    <source>
        <dbReference type="ARBA" id="ARBA00017940"/>
    </source>
</evidence>
<evidence type="ECO:0000313" key="6">
    <source>
        <dbReference type="Proteomes" id="UP001203069"/>
    </source>
</evidence>
<dbReference type="Gene3D" id="6.10.10.120">
    <property type="entry name" value="Antitoxin ParD1-like"/>
    <property type="match status" value="1"/>
</dbReference>